<dbReference type="PANTHER" id="PTHR12128:SF21">
    <property type="entry name" value="N-ACETYLNEURAMINATE LYASE"/>
    <property type="match status" value="1"/>
</dbReference>
<evidence type="ECO:0000256" key="4">
    <source>
        <dbReference type="ARBA" id="ARBA00023277"/>
    </source>
</evidence>
<dbReference type="Pfam" id="PF00701">
    <property type="entry name" value="DHDPS"/>
    <property type="match status" value="1"/>
</dbReference>
<evidence type="ECO:0000256" key="1">
    <source>
        <dbReference type="ARBA" id="ARBA00004496"/>
    </source>
</evidence>
<feature type="binding site" evidence="7">
    <location>
        <position position="46"/>
    </location>
    <ligand>
        <name>pyruvate</name>
        <dbReference type="ChEBI" id="CHEBI:15361"/>
    </ligand>
</feature>
<evidence type="ECO:0000256" key="2">
    <source>
        <dbReference type="ARBA" id="ARBA00022490"/>
    </source>
</evidence>
<sequence length="308" mass="34264">MKIKNLVAAVYAPMHKDGSLNTDKIKDYSQFLINNKISGVFMNGSTGDFASLSTAERKQITLAWSQNKSEDLCLIDHVGHTNLREAKELAKYAADKVDAISVLAPFYFRLNTIEKLVQYCKEIAACAPNLPFYYYHIPVLSGANLNMNEFLIKAESEIPNLAGIKFTNNNLIDFQHSKKVSNGKFNILFGYDELFINSLPIGATGWVGSTYNHLAPLYYKIKDLFEKGQMAEAAALQNKAIRFVEILDGKGGFNGVAKGFMRVLGIDCGPSRFPHTTLTDADYKVIKEELDTAGLTDLFSKFDESLVN</sequence>
<dbReference type="GO" id="GO:0005737">
    <property type="term" value="C:cytoplasm"/>
    <property type="evidence" value="ECO:0007669"/>
    <property type="project" value="UniProtKB-SubCell"/>
</dbReference>
<evidence type="ECO:0000313" key="9">
    <source>
        <dbReference type="Proteomes" id="UP001302486"/>
    </source>
</evidence>
<keyword evidence="4" id="KW-0119">Carbohydrate metabolism</keyword>
<comment type="similarity">
    <text evidence="5">Belongs to the DapA family.</text>
</comment>
<dbReference type="Gene3D" id="3.20.20.70">
    <property type="entry name" value="Aldolase class I"/>
    <property type="match status" value="1"/>
</dbReference>
<dbReference type="PANTHER" id="PTHR12128">
    <property type="entry name" value="DIHYDRODIPICOLINATE SYNTHASE"/>
    <property type="match status" value="1"/>
</dbReference>
<evidence type="ECO:0000256" key="5">
    <source>
        <dbReference type="PIRNR" id="PIRNR001365"/>
    </source>
</evidence>
<proteinExistence type="inferred from homology"/>
<feature type="binding site" evidence="7">
    <location>
        <position position="207"/>
    </location>
    <ligand>
        <name>pyruvate</name>
        <dbReference type="ChEBI" id="CHEBI:15361"/>
    </ligand>
</feature>
<dbReference type="PRINTS" id="PR00146">
    <property type="entry name" value="DHPICSNTHASE"/>
</dbReference>
<organism evidence="8 9">
    <name type="scientific">Hwangdonia lutea</name>
    <dbReference type="NCBI Taxonomy" id="3075823"/>
    <lineage>
        <taxon>Bacteria</taxon>
        <taxon>Pseudomonadati</taxon>
        <taxon>Bacteroidota</taxon>
        <taxon>Flavobacteriia</taxon>
        <taxon>Flavobacteriales</taxon>
        <taxon>Flavobacteriaceae</taxon>
        <taxon>Hwangdonia</taxon>
    </lineage>
</organism>
<name>A0AA97EKP4_9FLAO</name>
<accession>A0AA97EKP4</accession>
<dbReference type="InterPro" id="IPR013785">
    <property type="entry name" value="Aldolase_TIM"/>
</dbReference>
<keyword evidence="9" id="KW-1185">Reference proteome</keyword>
<dbReference type="InterPro" id="IPR002220">
    <property type="entry name" value="DapA-like"/>
</dbReference>
<dbReference type="KEGG" id="hws:RNZ46_12460"/>
<dbReference type="RefSeq" id="WP_316982492.1">
    <property type="nucleotide sequence ID" value="NZ_CP136521.1"/>
</dbReference>
<dbReference type="EMBL" id="CP136521">
    <property type="protein sequence ID" value="WOD42801.1"/>
    <property type="molecule type" value="Genomic_DNA"/>
</dbReference>
<evidence type="ECO:0000256" key="7">
    <source>
        <dbReference type="PIRSR" id="PIRSR001365-2"/>
    </source>
</evidence>
<gene>
    <name evidence="8" type="ORF">RNZ46_12460</name>
</gene>
<keyword evidence="3 5" id="KW-0456">Lyase</keyword>
<dbReference type="Proteomes" id="UP001302486">
    <property type="component" value="Chromosome"/>
</dbReference>
<dbReference type="SUPFAM" id="SSF51569">
    <property type="entry name" value="Aldolase"/>
    <property type="match status" value="1"/>
</dbReference>
<dbReference type="GO" id="GO:0016829">
    <property type="term" value="F:lyase activity"/>
    <property type="evidence" value="ECO:0007669"/>
    <property type="project" value="UniProtKB-KW"/>
</dbReference>
<keyword evidence="2" id="KW-0963">Cytoplasm</keyword>
<feature type="active site" description="Schiff-base intermediate with substrate" evidence="6">
    <location>
        <position position="165"/>
    </location>
</feature>
<protein>
    <submittedName>
        <fullName evidence="8">Dihydrodipicolinate synthase family protein</fullName>
    </submittedName>
</protein>
<comment type="subcellular location">
    <subcellularLocation>
        <location evidence="1">Cytoplasm</location>
    </subcellularLocation>
</comment>
<evidence type="ECO:0000256" key="6">
    <source>
        <dbReference type="PIRSR" id="PIRSR001365-1"/>
    </source>
</evidence>
<dbReference type="AlphaFoldDB" id="A0AA97EKP4"/>
<feature type="active site" description="Proton donor/acceptor" evidence="6">
    <location>
        <position position="135"/>
    </location>
</feature>
<dbReference type="SMART" id="SM01130">
    <property type="entry name" value="DHDPS"/>
    <property type="match status" value="1"/>
</dbReference>
<evidence type="ECO:0000256" key="3">
    <source>
        <dbReference type="ARBA" id="ARBA00023239"/>
    </source>
</evidence>
<dbReference type="PIRSF" id="PIRSF001365">
    <property type="entry name" value="DHDPS"/>
    <property type="match status" value="1"/>
</dbReference>
<reference evidence="9" key="1">
    <citation type="submission" date="2024-06" db="EMBL/GenBank/DDBJ databases">
        <title>Hwangdonia haimaensis gen. nov., sp. nov., a member of the family Flavobacteriaceae isolated from the haima cold seep.</title>
        <authorList>
            <person name="Li J."/>
        </authorList>
    </citation>
    <scope>NUCLEOTIDE SEQUENCE [LARGE SCALE GENOMIC DNA]</scope>
    <source>
        <strain evidence="9">SCSIO 19198</strain>
    </source>
</reference>
<evidence type="ECO:0000313" key="8">
    <source>
        <dbReference type="EMBL" id="WOD42801.1"/>
    </source>
</evidence>